<dbReference type="Proteomes" id="UP000094444">
    <property type="component" value="Unassembled WGS sequence"/>
</dbReference>
<evidence type="ECO:0000313" key="2">
    <source>
        <dbReference type="Proteomes" id="UP000094444"/>
    </source>
</evidence>
<comment type="caution">
    <text evidence="1">The sequence shown here is derived from an EMBL/GenBank/DDBJ whole genome shotgun (WGS) entry which is preliminary data.</text>
</comment>
<organism evidence="1 2">
    <name type="scientific">Diaporthe helianthi</name>
    <dbReference type="NCBI Taxonomy" id="158607"/>
    <lineage>
        <taxon>Eukaryota</taxon>
        <taxon>Fungi</taxon>
        <taxon>Dikarya</taxon>
        <taxon>Ascomycota</taxon>
        <taxon>Pezizomycotina</taxon>
        <taxon>Sordariomycetes</taxon>
        <taxon>Sordariomycetidae</taxon>
        <taxon>Diaporthales</taxon>
        <taxon>Diaporthaceae</taxon>
        <taxon>Diaporthe</taxon>
    </lineage>
</organism>
<dbReference type="EMBL" id="MAVT02001059">
    <property type="protein sequence ID" value="POS72202.1"/>
    <property type="molecule type" value="Genomic_DNA"/>
</dbReference>
<name>A0A2P5HPL4_DIAHE</name>
<protein>
    <submittedName>
        <fullName evidence="1">Uncharacterized protein</fullName>
    </submittedName>
</protein>
<dbReference type="AlphaFoldDB" id="A0A2P5HPL4"/>
<proteinExistence type="predicted"/>
<dbReference type="InParanoid" id="A0A2P5HPL4"/>
<reference evidence="1" key="1">
    <citation type="submission" date="2017-09" db="EMBL/GenBank/DDBJ databases">
        <title>Polyketide synthases of a Diaporthe helianthi virulent isolate.</title>
        <authorList>
            <person name="Baroncelli R."/>
        </authorList>
    </citation>
    <scope>NUCLEOTIDE SEQUENCE [LARGE SCALE GENOMIC DNA]</scope>
    <source>
        <strain evidence="1">7/96</strain>
    </source>
</reference>
<sequence length="209" mass="22041">MSTRHLHSCPECSRKVSRIGMPTWSLSTRRWPTRSISNTKLVERSDPARGLACWAAAQAMSAALDTGESSTSFAPAASTTAPSTALTTWDSRGAFAESACCHASGSDAGVTVCTRSVPERRGEAGTAADIAVERSPGAIGTMSHGIDAAWKSNVLVTRQIRVWWMGCSSTGRPIKVGGGGQASQRRKSLECCEGLKKENGSQTPNVLEV</sequence>
<accession>A0A2P5HPL4</accession>
<evidence type="ECO:0000313" key="1">
    <source>
        <dbReference type="EMBL" id="POS72202.1"/>
    </source>
</evidence>
<gene>
    <name evidence="1" type="ORF">DHEL01_v209397</name>
</gene>
<keyword evidence="2" id="KW-1185">Reference proteome</keyword>